<feature type="chain" id="PRO_5010551195" evidence="4">
    <location>
        <begin position="23"/>
        <end position="335"/>
    </location>
</feature>
<comment type="caution">
    <text evidence="5">The sequence shown here is derived from an EMBL/GenBank/DDBJ whole genome shotgun (WGS) entry which is preliminary data.</text>
</comment>
<dbReference type="PANTHER" id="PTHR33376">
    <property type="match status" value="1"/>
</dbReference>
<dbReference type="OrthoDB" id="9799287at2"/>
<accession>A0A1U7JC49</accession>
<proteinExistence type="inferred from homology"/>
<sequence length="335" mass="37336">MSVRRHLFAAAAAGLIAFSANAKELRFNNPLPESRPETQELIQFAKDVEENSNGELSIRLFNGGSMTLENADLLRTLPKGVVDMSLLWANYLGRDAPALSAVLVQGSIGNVDELTAALPVVRDIFESEFDEWGVKTVGNLAIPMLYASVFCRDEPVRTLDDLRTKKLRVWTRDQVMTFTKLGVSAQIINQDEMYISMKTGVVDCALYPALYAHTASLQETAKYAAYLYPIAAGPYTLGMATTKWNALPEDEKAALTQAADALWERTNEYSSDYERELAAREKLGQQGVTFLEDFPEEDRALFLETVSETWKEITEEAGGKAPEYRERVLEALGRE</sequence>
<keyword evidence="3 4" id="KW-0732">Signal</keyword>
<protein>
    <submittedName>
        <fullName evidence="5">C4-dicarboxylate ABC transporter substrate-binding protein</fullName>
    </submittedName>
</protein>
<gene>
    <name evidence="5" type="ORF">A3843_00400</name>
</gene>
<reference evidence="5 6" key="1">
    <citation type="submission" date="2016-03" db="EMBL/GenBank/DDBJ databases">
        <title>Genome sequence of Nesiotobacter sp. nov., a moderately halophilic alphaproteobacterium isolated from the Yellow Sea, China.</title>
        <authorList>
            <person name="Zhang G."/>
            <person name="Zhang R."/>
        </authorList>
    </citation>
    <scope>NUCLEOTIDE SEQUENCE [LARGE SCALE GENOMIC DNA]</scope>
    <source>
        <strain evidence="5 6">WB1-6</strain>
    </source>
</reference>
<evidence type="ECO:0000256" key="2">
    <source>
        <dbReference type="ARBA" id="ARBA00022448"/>
    </source>
</evidence>
<comment type="similarity">
    <text evidence="1">Belongs to the bacterial solute-binding protein 7 family.</text>
</comment>
<dbReference type="NCBIfam" id="NF037995">
    <property type="entry name" value="TRAP_S1"/>
    <property type="match status" value="1"/>
</dbReference>
<feature type="signal peptide" evidence="4">
    <location>
        <begin position="1"/>
        <end position="22"/>
    </location>
</feature>
<dbReference type="InterPro" id="IPR038404">
    <property type="entry name" value="TRAP_DctP_sf"/>
</dbReference>
<dbReference type="InterPro" id="IPR018389">
    <property type="entry name" value="DctP_fam"/>
</dbReference>
<dbReference type="PANTHER" id="PTHR33376:SF7">
    <property type="entry name" value="C4-DICARBOXYLATE-BINDING PROTEIN DCTB"/>
    <property type="match status" value="1"/>
</dbReference>
<evidence type="ECO:0000313" key="6">
    <source>
        <dbReference type="Proteomes" id="UP000185783"/>
    </source>
</evidence>
<dbReference type="GO" id="GO:0055085">
    <property type="term" value="P:transmembrane transport"/>
    <property type="evidence" value="ECO:0007669"/>
    <property type="project" value="InterPro"/>
</dbReference>
<dbReference type="STRING" id="197461.A3843_00400"/>
<dbReference type="Pfam" id="PF03480">
    <property type="entry name" value="DctP"/>
    <property type="match status" value="1"/>
</dbReference>
<dbReference type="Gene3D" id="3.40.190.170">
    <property type="entry name" value="Bacterial extracellular solute-binding protein, family 7"/>
    <property type="match status" value="1"/>
</dbReference>
<dbReference type="Proteomes" id="UP000185783">
    <property type="component" value="Unassembled WGS sequence"/>
</dbReference>
<name>A0A1U7JC49_9HYPH</name>
<evidence type="ECO:0000256" key="4">
    <source>
        <dbReference type="SAM" id="SignalP"/>
    </source>
</evidence>
<dbReference type="RefSeq" id="WP_028482128.1">
    <property type="nucleotide sequence ID" value="NZ_LVVZ01000049.1"/>
</dbReference>
<evidence type="ECO:0000256" key="1">
    <source>
        <dbReference type="ARBA" id="ARBA00009023"/>
    </source>
</evidence>
<keyword evidence="6" id="KW-1185">Reference proteome</keyword>
<evidence type="ECO:0000313" key="5">
    <source>
        <dbReference type="EMBL" id="OKL42319.1"/>
    </source>
</evidence>
<dbReference type="EMBL" id="LVVZ01000049">
    <property type="protein sequence ID" value="OKL42319.1"/>
    <property type="molecule type" value="Genomic_DNA"/>
</dbReference>
<organism evidence="5 6">
    <name type="scientific">Pseudovibrio exalbescens</name>
    <dbReference type="NCBI Taxonomy" id="197461"/>
    <lineage>
        <taxon>Bacteria</taxon>
        <taxon>Pseudomonadati</taxon>
        <taxon>Pseudomonadota</taxon>
        <taxon>Alphaproteobacteria</taxon>
        <taxon>Hyphomicrobiales</taxon>
        <taxon>Stappiaceae</taxon>
        <taxon>Pseudovibrio</taxon>
    </lineage>
</organism>
<evidence type="ECO:0000256" key="3">
    <source>
        <dbReference type="ARBA" id="ARBA00022729"/>
    </source>
</evidence>
<keyword evidence="2" id="KW-0813">Transport</keyword>
<dbReference type="AlphaFoldDB" id="A0A1U7JC49"/>